<dbReference type="CDD" id="cd02440">
    <property type="entry name" value="AdoMet_MTases"/>
    <property type="match status" value="1"/>
</dbReference>
<dbReference type="PANTHER" id="PTHR10920">
    <property type="entry name" value="RIBOSOMAL RNA METHYLTRANSFERASE"/>
    <property type="match status" value="1"/>
</dbReference>
<keyword evidence="1 11" id="KW-0698">rRNA processing</keyword>
<dbReference type="EMBL" id="PHHC01000082">
    <property type="protein sequence ID" value="PPE03776.1"/>
    <property type="molecule type" value="Genomic_DNA"/>
</dbReference>
<dbReference type="GO" id="GO:0005737">
    <property type="term" value="C:cytoplasm"/>
    <property type="evidence" value="ECO:0007669"/>
    <property type="project" value="UniProtKB-SubCell"/>
</dbReference>
<dbReference type="GO" id="GO:0008650">
    <property type="term" value="F:rRNA (uridine-2'-O-)-methyltransferase activity"/>
    <property type="evidence" value="ECO:0007669"/>
    <property type="project" value="UniProtKB-UniRule"/>
</dbReference>
<sequence length="206" mass="23758">MKGIKKKTSVSSKRWLLRQLNDPYVKDAKLSGYRTRSAFKLQEIQEKERIIRPGNRILDLGCAPGGWSQVMTELPGVFVWGVDLVNIQPIPQVHFFQGDFSTPETRLWIQDHGPFSGVVSDAAPTSTGHHTTDLIRIEHMVEVVWNIAHPVLCLDGFFLVKAFHTQRVQELYSHWRRIFKEVKYIKPKASRKESKEIYILARGYTV</sequence>
<comment type="caution">
    <text evidence="14">The sequence shown here is derived from an EMBL/GenBank/DDBJ whole genome shotgun (WGS) entry which is preliminary data.</text>
</comment>
<dbReference type="RefSeq" id="WP_104206813.1">
    <property type="nucleotide sequence ID" value="NZ_PHHC01000082.1"/>
</dbReference>
<protein>
    <recommendedName>
        <fullName evidence="7 11">Ribosomal RNA large subunit methyltransferase E</fullName>
        <ecNumber evidence="6 11">2.1.1.166</ecNumber>
    </recommendedName>
    <alternativeName>
        <fullName evidence="9 11">23S rRNA Um2552 methyltransferase</fullName>
    </alternativeName>
    <alternativeName>
        <fullName evidence="8 11">rRNA (uridine-2'-O-)-methyltransferase</fullName>
    </alternativeName>
</protein>
<dbReference type="Pfam" id="PF01728">
    <property type="entry name" value="FtsJ"/>
    <property type="match status" value="1"/>
</dbReference>
<feature type="binding site" evidence="11">
    <location>
        <position position="67"/>
    </location>
    <ligand>
        <name>S-adenosyl-L-methionine</name>
        <dbReference type="ChEBI" id="CHEBI:59789"/>
    </ligand>
</feature>
<dbReference type="InterPro" id="IPR015507">
    <property type="entry name" value="rRNA-MeTfrase_E"/>
</dbReference>
<feature type="binding site" evidence="11">
    <location>
        <position position="65"/>
    </location>
    <ligand>
        <name>S-adenosyl-L-methionine</name>
        <dbReference type="ChEBI" id="CHEBI:59789"/>
    </ligand>
</feature>
<feature type="active site" description="Proton acceptor" evidence="11 12">
    <location>
        <position position="161"/>
    </location>
</feature>
<evidence type="ECO:0000256" key="11">
    <source>
        <dbReference type="HAMAP-Rule" id="MF_01547"/>
    </source>
</evidence>
<reference evidence="14 15" key="1">
    <citation type="submission" date="2017-11" db="EMBL/GenBank/DDBJ databases">
        <title>Comparative genomic analysis of Holospora spp., intranuclear symbionts of paramecia.</title>
        <authorList>
            <person name="Garushyants S.K."/>
            <person name="Beliavskaya A."/>
            <person name="Malko D.B."/>
            <person name="Logacheva M.D."/>
            <person name="Rautian M.S."/>
            <person name="Gelfand M.S."/>
        </authorList>
    </citation>
    <scope>NUCLEOTIDE SEQUENCE [LARGE SCALE GENOMIC DNA]</scope>
    <source>
        <strain evidence="15">02AZ16</strain>
    </source>
</reference>
<gene>
    <name evidence="11" type="primary">rlmE</name>
    <name evidence="11" type="synonym">ftsJ</name>
    <name evidence="11" type="synonym">rrmJ</name>
    <name evidence="14" type="ORF">HCUR_00791</name>
</gene>
<name>A0A2S5R8W3_9PROT</name>
<keyword evidence="15" id="KW-1185">Reference proteome</keyword>
<evidence type="ECO:0000259" key="13">
    <source>
        <dbReference type="Pfam" id="PF01728"/>
    </source>
</evidence>
<dbReference type="PANTHER" id="PTHR10920:SF18">
    <property type="entry name" value="RRNA METHYLTRANSFERASE 2, MITOCHONDRIAL"/>
    <property type="match status" value="1"/>
</dbReference>
<dbReference type="SUPFAM" id="SSF53335">
    <property type="entry name" value="S-adenosyl-L-methionine-dependent methyltransferases"/>
    <property type="match status" value="1"/>
</dbReference>
<dbReference type="EC" id="2.1.1.166" evidence="6 11"/>
<dbReference type="Proteomes" id="UP000239425">
    <property type="component" value="Unassembled WGS sequence"/>
</dbReference>
<comment type="similarity">
    <text evidence="11">Belongs to the class I-like SAM-binding methyltransferase superfamily. RNA methyltransferase RlmE family.</text>
</comment>
<dbReference type="PIRSF" id="PIRSF005461">
    <property type="entry name" value="23S_rRNA_mtase"/>
    <property type="match status" value="1"/>
</dbReference>
<dbReference type="AlphaFoldDB" id="A0A2S5R8W3"/>
<proteinExistence type="inferred from homology"/>
<dbReference type="InterPro" id="IPR029063">
    <property type="entry name" value="SAM-dependent_MTases_sf"/>
</dbReference>
<evidence type="ECO:0000256" key="7">
    <source>
        <dbReference type="ARBA" id="ARBA00041129"/>
    </source>
</evidence>
<evidence type="ECO:0000256" key="9">
    <source>
        <dbReference type="ARBA" id="ARBA00042745"/>
    </source>
</evidence>
<evidence type="ECO:0000256" key="12">
    <source>
        <dbReference type="PIRSR" id="PIRSR005461-1"/>
    </source>
</evidence>
<feature type="domain" description="Ribosomal RNA methyltransferase FtsJ" evidence="13">
    <location>
        <begin position="33"/>
        <end position="204"/>
    </location>
</feature>
<dbReference type="InterPro" id="IPR050082">
    <property type="entry name" value="RNA_methyltr_RlmE"/>
</dbReference>
<comment type="subcellular location">
    <subcellularLocation>
        <location evidence="11">Cytoplasm</location>
    </subcellularLocation>
</comment>
<evidence type="ECO:0000256" key="8">
    <source>
        <dbReference type="ARBA" id="ARBA00041995"/>
    </source>
</evidence>
<keyword evidence="3 11" id="KW-0808">Transferase</keyword>
<evidence type="ECO:0000256" key="1">
    <source>
        <dbReference type="ARBA" id="ARBA00022552"/>
    </source>
</evidence>
<evidence type="ECO:0000256" key="6">
    <source>
        <dbReference type="ARBA" id="ARBA00038861"/>
    </source>
</evidence>
<dbReference type="HAMAP" id="MF_01547">
    <property type="entry name" value="RNA_methyltr_E"/>
    <property type="match status" value="1"/>
</dbReference>
<evidence type="ECO:0000313" key="14">
    <source>
        <dbReference type="EMBL" id="PPE03776.1"/>
    </source>
</evidence>
<comment type="function">
    <text evidence="5 11">Specifically methylates the uridine in position 2552 of 23S rRNA at the 2'-O position of the ribose in the fully assembled 50S ribosomal subunit.</text>
</comment>
<evidence type="ECO:0000313" key="15">
    <source>
        <dbReference type="Proteomes" id="UP000239425"/>
    </source>
</evidence>
<feature type="binding site" evidence="11">
    <location>
        <position position="121"/>
    </location>
    <ligand>
        <name>S-adenosyl-L-methionine</name>
        <dbReference type="ChEBI" id="CHEBI:59789"/>
    </ligand>
</feature>
<dbReference type="OrthoDB" id="9790080at2"/>
<keyword evidence="11" id="KW-0963">Cytoplasm</keyword>
<comment type="catalytic activity">
    <reaction evidence="10 11">
        <text>uridine(2552) in 23S rRNA + S-adenosyl-L-methionine = 2'-O-methyluridine(2552) in 23S rRNA + S-adenosyl-L-homocysteine + H(+)</text>
        <dbReference type="Rhea" id="RHEA:42720"/>
        <dbReference type="Rhea" id="RHEA-COMP:10202"/>
        <dbReference type="Rhea" id="RHEA-COMP:10203"/>
        <dbReference type="ChEBI" id="CHEBI:15378"/>
        <dbReference type="ChEBI" id="CHEBI:57856"/>
        <dbReference type="ChEBI" id="CHEBI:59789"/>
        <dbReference type="ChEBI" id="CHEBI:65315"/>
        <dbReference type="ChEBI" id="CHEBI:74478"/>
        <dbReference type="EC" id="2.1.1.166"/>
    </reaction>
</comment>
<keyword evidence="4 11" id="KW-0949">S-adenosyl-L-methionine</keyword>
<accession>A0A2S5R8W3</accession>
<dbReference type="Gene3D" id="3.40.50.150">
    <property type="entry name" value="Vaccinia Virus protein VP39"/>
    <property type="match status" value="1"/>
</dbReference>
<organism evidence="14 15">
    <name type="scientific">Holospora curviuscula</name>
    <dbReference type="NCBI Taxonomy" id="1082868"/>
    <lineage>
        <taxon>Bacteria</taxon>
        <taxon>Pseudomonadati</taxon>
        <taxon>Pseudomonadota</taxon>
        <taxon>Alphaproteobacteria</taxon>
        <taxon>Holosporales</taxon>
        <taxon>Holosporaceae</taxon>
        <taxon>Holospora</taxon>
    </lineage>
</organism>
<feature type="binding site" evidence="11">
    <location>
        <position position="83"/>
    </location>
    <ligand>
        <name>S-adenosyl-L-methionine</name>
        <dbReference type="ChEBI" id="CHEBI:59789"/>
    </ligand>
</feature>
<evidence type="ECO:0000256" key="5">
    <source>
        <dbReference type="ARBA" id="ARBA00037569"/>
    </source>
</evidence>
<feature type="binding site" evidence="11">
    <location>
        <position position="99"/>
    </location>
    <ligand>
        <name>S-adenosyl-L-methionine</name>
        <dbReference type="ChEBI" id="CHEBI:59789"/>
    </ligand>
</feature>
<dbReference type="InterPro" id="IPR002877">
    <property type="entry name" value="RNA_MeTrfase_FtsJ_dom"/>
</dbReference>
<evidence type="ECO:0000256" key="4">
    <source>
        <dbReference type="ARBA" id="ARBA00022691"/>
    </source>
</evidence>
<keyword evidence="2 11" id="KW-0489">Methyltransferase</keyword>
<evidence type="ECO:0000256" key="2">
    <source>
        <dbReference type="ARBA" id="ARBA00022603"/>
    </source>
</evidence>
<evidence type="ECO:0000256" key="3">
    <source>
        <dbReference type="ARBA" id="ARBA00022679"/>
    </source>
</evidence>
<evidence type="ECO:0000256" key="10">
    <source>
        <dbReference type="ARBA" id="ARBA00048970"/>
    </source>
</evidence>